<dbReference type="PATRIC" id="fig|931276.5.peg.701"/>
<sequence length="60" mass="7188">MLVKCGAKTCVNYNEGMCKAEAIEIKNFTWYSEEEKEELDEMRCDTYKYYVNWMLKPVSM</sequence>
<feature type="domain" description="DUF1540" evidence="1">
    <location>
        <begin position="3"/>
        <end position="47"/>
    </location>
</feature>
<proteinExistence type="predicted"/>
<dbReference type="HOGENOM" id="CLU_2988645_0_0_9"/>
<name>M1LNV6_9CLOT</name>
<dbReference type="KEGG" id="csr:Cspa_c07480"/>
<dbReference type="AlphaFoldDB" id="M1LNV6"/>
<accession>M1LNV6</accession>
<dbReference type="RefSeq" id="WP_015390851.1">
    <property type="nucleotide sequence ID" value="NC_020291.1"/>
</dbReference>
<evidence type="ECO:0000313" key="3">
    <source>
        <dbReference type="Proteomes" id="UP000011728"/>
    </source>
</evidence>
<reference evidence="2 3" key="1">
    <citation type="submission" date="2013-02" db="EMBL/GenBank/DDBJ databases">
        <title>Genome sequence of Clostridium saccharoperbutylacetonicum N1-4(HMT).</title>
        <authorList>
            <person name="Poehlein A."/>
            <person name="Daniel R."/>
        </authorList>
    </citation>
    <scope>NUCLEOTIDE SEQUENCE [LARGE SCALE GENOMIC DNA]</scope>
    <source>
        <strain evidence="3">N1-4(HMT)</strain>
    </source>
</reference>
<dbReference type="Pfam" id="PF07561">
    <property type="entry name" value="DUF1540"/>
    <property type="match status" value="1"/>
</dbReference>
<dbReference type="Proteomes" id="UP000011728">
    <property type="component" value="Chromosome"/>
</dbReference>
<protein>
    <recommendedName>
        <fullName evidence="1">DUF1540 domain-containing protein</fullName>
    </recommendedName>
</protein>
<evidence type="ECO:0000259" key="1">
    <source>
        <dbReference type="Pfam" id="PF07561"/>
    </source>
</evidence>
<dbReference type="InterPro" id="IPR011437">
    <property type="entry name" value="DUF1540"/>
</dbReference>
<gene>
    <name evidence="2" type="ORF">Cspa_c07480</name>
</gene>
<organism evidence="2 3">
    <name type="scientific">Clostridium saccharoperbutylacetonicum N1-4(HMT)</name>
    <dbReference type="NCBI Taxonomy" id="931276"/>
    <lineage>
        <taxon>Bacteria</taxon>
        <taxon>Bacillati</taxon>
        <taxon>Bacillota</taxon>
        <taxon>Clostridia</taxon>
        <taxon>Eubacteriales</taxon>
        <taxon>Clostridiaceae</taxon>
        <taxon>Clostridium</taxon>
    </lineage>
</organism>
<dbReference type="OrthoDB" id="1912855at2"/>
<evidence type="ECO:0000313" key="2">
    <source>
        <dbReference type="EMBL" id="AGF54525.1"/>
    </source>
</evidence>
<dbReference type="STRING" id="36745.CLSAP_07870"/>
<dbReference type="eggNOG" id="ENOG5032JF6">
    <property type="taxonomic scope" value="Bacteria"/>
</dbReference>
<dbReference type="EMBL" id="CP004121">
    <property type="protein sequence ID" value="AGF54525.1"/>
    <property type="molecule type" value="Genomic_DNA"/>
</dbReference>
<keyword evidence="3" id="KW-1185">Reference proteome</keyword>